<gene>
    <name evidence="5" type="ORF">IWA51_04975</name>
</gene>
<dbReference type="SUPFAM" id="SSF69593">
    <property type="entry name" value="Glycerol-3-phosphate (1)-acyltransferase"/>
    <property type="match status" value="1"/>
</dbReference>
<dbReference type="Pfam" id="PF01553">
    <property type="entry name" value="Acyltransferase"/>
    <property type="match status" value="1"/>
</dbReference>
<evidence type="ECO:0000259" key="4">
    <source>
        <dbReference type="SMART" id="SM00563"/>
    </source>
</evidence>
<dbReference type="PANTHER" id="PTHR10434:SF66">
    <property type="entry name" value="PHOSPHOLIPID_GLYCEROL ACYLTRANSFERASE DOMAIN-CONTAINING PROTEIN"/>
    <property type="match status" value="1"/>
</dbReference>
<dbReference type="AlphaFoldDB" id="A0A7T3RF89"/>
<dbReference type="PANTHER" id="PTHR10434">
    <property type="entry name" value="1-ACYL-SN-GLYCEROL-3-PHOSPHATE ACYLTRANSFERASE"/>
    <property type="match status" value="1"/>
</dbReference>
<dbReference type="InterPro" id="IPR002123">
    <property type="entry name" value="Plipid/glycerol_acylTrfase"/>
</dbReference>
<protein>
    <submittedName>
        <fullName evidence="5">1-acyl-sn-glycerol-3-phosphate acyltransferase</fullName>
    </submittedName>
</protein>
<dbReference type="Proteomes" id="UP000595224">
    <property type="component" value="Chromosome"/>
</dbReference>
<evidence type="ECO:0000313" key="6">
    <source>
        <dbReference type="Proteomes" id="UP000595224"/>
    </source>
</evidence>
<accession>A0A7T3RF89</accession>
<evidence type="ECO:0000313" key="5">
    <source>
        <dbReference type="EMBL" id="QQA01952.1"/>
    </source>
</evidence>
<dbReference type="GO" id="GO:0003841">
    <property type="term" value="F:1-acylglycerol-3-phosphate O-acyltransferase activity"/>
    <property type="evidence" value="ECO:0007669"/>
    <property type="project" value="TreeGrafter"/>
</dbReference>
<dbReference type="CDD" id="cd07989">
    <property type="entry name" value="LPLAT_AGPAT-like"/>
    <property type="match status" value="1"/>
</dbReference>
<evidence type="ECO:0000256" key="1">
    <source>
        <dbReference type="ARBA" id="ARBA00005189"/>
    </source>
</evidence>
<evidence type="ECO:0000256" key="2">
    <source>
        <dbReference type="ARBA" id="ARBA00022679"/>
    </source>
</evidence>
<dbReference type="KEGG" id="tper:IWA51_04975"/>
<evidence type="ECO:0000256" key="3">
    <source>
        <dbReference type="ARBA" id="ARBA00023315"/>
    </source>
</evidence>
<dbReference type="GO" id="GO:0006654">
    <property type="term" value="P:phosphatidic acid biosynthetic process"/>
    <property type="evidence" value="ECO:0007669"/>
    <property type="project" value="TreeGrafter"/>
</dbReference>
<reference evidence="5 6" key="1">
    <citation type="submission" date="2020-11" db="EMBL/GenBank/DDBJ databases">
        <title>Treponema Peruensis nv. sp., first commensal Treponema isolated from human feces.</title>
        <authorList>
            <person name="Belkhou C."/>
            <person name="Raes J."/>
        </authorList>
    </citation>
    <scope>NUCLEOTIDE SEQUENCE [LARGE SCALE GENOMIC DNA]</scope>
    <source>
        <strain evidence="5 6">RCC2812</strain>
    </source>
</reference>
<name>A0A7T3RF89_9SPIR</name>
<sequence length="254" mass="28942">MLSFLTVLCLSGALLFPTFMLCITYPLSHKWALFWSDYITSRTARLVFAILKYYRHFEFLGSKNERDGLPEQFVVVSNHQSLLDIVVYFKFFSDHVVRFVAKDTLGKVPMVGKMLRSQEHCMIPRKGGAALAMKSIERLGERVLERGQIPVIFPEGTRSRDGNLGQFYSAGFRRLEETVKLPVAVCALDGGWKISKLDSILRNLYKGAYRVKILKVYPAPQSKAEEKQILEEAPHLIQAQLDKWRALPDGSLEV</sequence>
<keyword evidence="6" id="KW-1185">Reference proteome</keyword>
<feature type="domain" description="Phospholipid/glycerol acyltransferase" evidence="4">
    <location>
        <begin position="73"/>
        <end position="191"/>
    </location>
</feature>
<comment type="pathway">
    <text evidence="1">Lipid metabolism.</text>
</comment>
<dbReference type="EMBL" id="CP064936">
    <property type="protein sequence ID" value="QQA01952.1"/>
    <property type="molecule type" value="Genomic_DNA"/>
</dbReference>
<dbReference type="RefSeq" id="WP_177527451.1">
    <property type="nucleotide sequence ID" value="NZ_CBCSHE010000004.1"/>
</dbReference>
<organism evidence="5 6">
    <name type="scientific">Treponema peruense</name>
    <dbReference type="NCBI Taxonomy" id="2787628"/>
    <lineage>
        <taxon>Bacteria</taxon>
        <taxon>Pseudomonadati</taxon>
        <taxon>Spirochaetota</taxon>
        <taxon>Spirochaetia</taxon>
        <taxon>Spirochaetales</taxon>
        <taxon>Treponemataceae</taxon>
        <taxon>Treponema</taxon>
    </lineage>
</organism>
<keyword evidence="3 5" id="KW-0012">Acyltransferase</keyword>
<keyword evidence="2 5" id="KW-0808">Transferase</keyword>
<dbReference type="SMART" id="SM00563">
    <property type="entry name" value="PlsC"/>
    <property type="match status" value="1"/>
</dbReference>
<proteinExistence type="predicted"/>